<dbReference type="Gene3D" id="1.25.40.390">
    <property type="match status" value="1"/>
</dbReference>
<evidence type="ECO:0000313" key="8">
    <source>
        <dbReference type="EMBL" id="MFD2554391.1"/>
    </source>
</evidence>
<comment type="caution">
    <text evidence="8">The sequence shown here is derived from an EMBL/GenBank/DDBJ whole genome shotgun (WGS) entry which is preliminary data.</text>
</comment>
<dbReference type="InterPro" id="IPR012944">
    <property type="entry name" value="SusD_RagB_dom"/>
</dbReference>
<comment type="similarity">
    <text evidence="2">Belongs to the SusD family.</text>
</comment>
<evidence type="ECO:0000259" key="6">
    <source>
        <dbReference type="Pfam" id="PF07980"/>
    </source>
</evidence>
<dbReference type="EMBL" id="JBHULD010000008">
    <property type="protein sequence ID" value="MFD2554391.1"/>
    <property type="molecule type" value="Genomic_DNA"/>
</dbReference>
<feature type="domain" description="SusD-like N-terminal" evidence="7">
    <location>
        <begin position="27"/>
        <end position="230"/>
    </location>
</feature>
<evidence type="ECO:0000256" key="1">
    <source>
        <dbReference type="ARBA" id="ARBA00004442"/>
    </source>
</evidence>
<protein>
    <submittedName>
        <fullName evidence="8">RagB/SusD family nutrient uptake outer membrane protein</fullName>
    </submittedName>
</protein>
<evidence type="ECO:0000256" key="4">
    <source>
        <dbReference type="ARBA" id="ARBA00023136"/>
    </source>
</evidence>
<dbReference type="SUPFAM" id="SSF48452">
    <property type="entry name" value="TPR-like"/>
    <property type="match status" value="1"/>
</dbReference>
<evidence type="ECO:0000256" key="3">
    <source>
        <dbReference type="ARBA" id="ARBA00022729"/>
    </source>
</evidence>
<keyword evidence="5" id="KW-0998">Cell outer membrane</keyword>
<dbReference type="PROSITE" id="PS51257">
    <property type="entry name" value="PROKAR_LIPOPROTEIN"/>
    <property type="match status" value="1"/>
</dbReference>
<sequence length="459" mass="51972">MQKKKNIDFQLVLTIVLTMVLSGCESFLSEKSDKSLGTPSTIEDFEALLNDWGVLNSTFSSLGDASSDDLYLTTEDYNGLHYESDKRLYTWQPDYVSRSVASAGNEWAHCYNAIYVCNAVLDGLEKNGLKGYETDKLKGQALTFRAARYLDGVQIWSPVYRQETADVELGMVIRLDPDVNIISARATVGETYSQIIKDLEEALPLLPLTSVSPALPTKAAAHGLLARVYLVIGDYAESLRHAEESLKYNEELIDFNGLSVEASFPIPVVNQMSKEIIFFTRMYSSEIVNNLNIARVSSSLYELYKQGDLRRDIYFRKDNAGNFYFKGTHMGHRGLITGITTSELMLIIAECNVRLKKLSDGAFVLNKLLVKRWDNGHFVPYTFENTKDALTIVLEERRKELLFRGLRWGDLKRFNRDGAEITLTRIIGDTYTLQPNDKRYAIAIPEDIVDISRVKQNPR</sequence>
<evidence type="ECO:0000313" key="9">
    <source>
        <dbReference type="Proteomes" id="UP001597440"/>
    </source>
</evidence>
<dbReference type="InterPro" id="IPR011990">
    <property type="entry name" value="TPR-like_helical_dom_sf"/>
</dbReference>
<evidence type="ECO:0000256" key="2">
    <source>
        <dbReference type="ARBA" id="ARBA00006275"/>
    </source>
</evidence>
<dbReference type="Proteomes" id="UP001597440">
    <property type="component" value="Unassembled WGS sequence"/>
</dbReference>
<evidence type="ECO:0000259" key="7">
    <source>
        <dbReference type="Pfam" id="PF14322"/>
    </source>
</evidence>
<accession>A0ABW5L3P1</accession>
<keyword evidence="9" id="KW-1185">Reference proteome</keyword>
<keyword evidence="4" id="KW-0472">Membrane</keyword>
<dbReference type="InterPro" id="IPR033985">
    <property type="entry name" value="SusD-like_N"/>
</dbReference>
<dbReference type="RefSeq" id="WP_210355815.1">
    <property type="nucleotide sequence ID" value="NZ_JAEQMU010000006.1"/>
</dbReference>
<name>A0ABW5L3P1_9SPHI</name>
<comment type="subcellular location">
    <subcellularLocation>
        <location evidence="1">Cell outer membrane</location>
    </subcellularLocation>
</comment>
<feature type="domain" description="RagB/SusD" evidence="6">
    <location>
        <begin position="342"/>
        <end position="440"/>
    </location>
</feature>
<reference evidence="9" key="1">
    <citation type="journal article" date="2019" name="Int. J. Syst. Evol. Microbiol.">
        <title>The Global Catalogue of Microorganisms (GCM) 10K type strain sequencing project: providing services to taxonomists for standard genome sequencing and annotation.</title>
        <authorList>
            <consortium name="The Broad Institute Genomics Platform"/>
            <consortium name="The Broad Institute Genome Sequencing Center for Infectious Disease"/>
            <person name="Wu L."/>
            <person name="Ma J."/>
        </authorList>
    </citation>
    <scope>NUCLEOTIDE SEQUENCE [LARGE SCALE GENOMIC DNA]</scope>
    <source>
        <strain evidence="9">KCTC 52298</strain>
    </source>
</reference>
<dbReference type="Pfam" id="PF14322">
    <property type="entry name" value="SusD-like_3"/>
    <property type="match status" value="1"/>
</dbReference>
<keyword evidence="3" id="KW-0732">Signal</keyword>
<organism evidence="8 9">
    <name type="scientific">Sphingobacterium tabacisoli</name>
    <dbReference type="NCBI Taxonomy" id="2044855"/>
    <lineage>
        <taxon>Bacteria</taxon>
        <taxon>Pseudomonadati</taxon>
        <taxon>Bacteroidota</taxon>
        <taxon>Sphingobacteriia</taxon>
        <taxon>Sphingobacteriales</taxon>
        <taxon>Sphingobacteriaceae</taxon>
        <taxon>Sphingobacterium</taxon>
    </lineage>
</organism>
<gene>
    <name evidence="8" type="ORF">ACFSQW_08310</name>
</gene>
<dbReference type="Pfam" id="PF07980">
    <property type="entry name" value="SusD_RagB"/>
    <property type="match status" value="1"/>
</dbReference>
<evidence type="ECO:0000256" key="5">
    <source>
        <dbReference type="ARBA" id="ARBA00023237"/>
    </source>
</evidence>
<proteinExistence type="inferred from homology"/>